<dbReference type="Proteomes" id="UP000502756">
    <property type="component" value="Chromosome"/>
</dbReference>
<dbReference type="EMBL" id="CP053435">
    <property type="protein sequence ID" value="QJW89103.1"/>
    <property type="molecule type" value="Genomic_DNA"/>
</dbReference>
<evidence type="ECO:0000256" key="1">
    <source>
        <dbReference type="SAM" id="MobiDB-lite"/>
    </source>
</evidence>
<dbReference type="RefSeq" id="WP_171738941.1">
    <property type="nucleotide sequence ID" value="NZ_CP053435.1"/>
</dbReference>
<dbReference type="InterPro" id="IPR036465">
    <property type="entry name" value="vWFA_dom_sf"/>
</dbReference>
<dbReference type="KEGG" id="stae:HNV11_06715"/>
<proteinExistence type="predicted"/>
<dbReference type="AlphaFoldDB" id="A0A6M5Y7M9"/>
<reference evidence="3 4" key="1">
    <citation type="submission" date="2020-05" db="EMBL/GenBank/DDBJ databases">
        <title>Genome sequencing of Spirosoma sp. TS118.</title>
        <authorList>
            <person name="Lee J.-H."/>
            <person name="Jeong S."/>
            <person name="Zhao L."/>
            <person name="Jung J.-H."/>
            <person name="Kim M.-K."/>
            <person name="Lim S."/>
        </authorList>
    </citation>
    <scope>NUCLEOTIDE SEQUENCE [LARGE SCALE GENOMIC DNA]</scope>
    <source>
        <strain evidence="3 4">TS118</strain>
    </source>
</reference>
<dbReference type="SMART" id="SM00327">
    <property type="entry name" value="VWA"/>
    <property type="match status" value="1"/>
</dbReference>
<dbReference type="PROSITE" id="PS50234">
    <property type="entry name" value="VWFA"/>
    <property type="match status" value="1"/>
</dbReference>
<gene>
    <name evidence="3" type="ORF">HNV11_06715</name>
</gene>
<dbReference type="PANTHER" id="PTHR10579">
    <property type="entry name" value="CALCIUM-ACTIVATED CHLORIDE CHANNEL REGULATOR"/>
    <property type="match status" value="1"/>
</dbReference>
<sequence length="404" mass="45636">MQTVTEILIDFSTSMKEKLALTKQALLNDIIPNLDYSARIGIKTFSAANDKNPIIKTILPLSVTNKEQLTQAVNKLDNPDGNTPIAAAIKSAVDSLKEFMTYDKKIILVTDGEENCGGDYTVEVNKAKTEGVNCQIHIIGIGLSPQAIQQAQSISKTSNGTFSHIQYAKDTVYSQSTIKQNLTTFYASVRPPVPQPVNLPNVPQQITVQQNNTNPVKVAEPKPKAEPIPHPVNDNTGPKDDEHALKDEAIKTLIDDVREIKNQLQEIKRKSEAVPDVVEDAELNERIRQLSEEFIFEILKRKYADRVKWLNQNGEAYEDHDFEIIDIDGSIEYYIECKGAAKNNSTFYLTKNEWRLFLNHTKNYQIYFVKSTLSTPSHIFIDNLMDWLSKGKVVPYLKERQVVK</sequence>
<organism evidence="3 4">
    <name type="scientific">Spirosoma taeanense</name>
    <dbReference type="NCBI Taxonomy" id="2735870"/>
    <lineage>
        <taxon>Bacteria</taxon>
        <taxon>Pseudomonadati</taxon>
        <taxon>Bacteroidota</taxon>
        <taxon>Cytophagia</taxon>
        <taxon>Cytophagales</taxon>
        <taxon>Cytophagaceae</taxon>
        <taxon>Spirosoma</taxon>
    </lineage>
</organism>
<dbReference type="CDD" id="cd00198">
    <property type="entry name" value="vWFA"/>
    <property type="match status" value="1"/>
</dbReference>
<dbReference type="Pfam" id="PF13020">
    <property type="entry name" value="NOV_C"/>
    <property type="match status" value="1"/>
</dbReference>
<dbReference type="Gene3D" id="3.40.50.410">
    <property type="entry name" value="von Willebrand factor, type A domain"/>
    <property type="match status" value="1"/>
</dbReference>
<dbReference type="InterPro" id="IPR024975">
    <property type="entry name" value="NOV_C"/>
</dbReference>
<dbReference type="PANTHER" id="PTHR10579:SF43">
    <property type="entry name" value="ZINC FINGER (C3HC4-TYPE RING FINGER) FAMILY PROTEIN"/>
    <property type="match status" value="1"/>
</dbReference>
<feature type="domain" description="VWFA" evidence="2">
    <location>
        <begin position="4"/>
        <end position="189"/>
    </location>
</feature>
<dbReference type="Pfam" id="PF00092">
    <property type="entry name" value="VWA"/>
    <property type="match status" value="1"/>
</dbReference>
<accession>A0A6M5Y7M9</accession>
<feature type="region of interest" description="Disordered" evidence="1">
    <location>
        <begin position="213"/>
        <end position="241"/>
    </location>
</feature>
<name>A0A6M5Y7M9_9BACT</name>
<keyword evidence="4" id="KW-1185">Reference proteome</keyword>
<evidence type="ECO:0000259" key="2">
    <source>
        <dbReference type="PROSITE" id="PS50234"/>
    </source>
</evidence>
<evidence type="ECO:0000313" key="4">
    <source>
        <dbReference type="Proteomes" id="UP000502756"/>
    </source>
</evidence>
<dbReference type="InterPro" id="IPR051266">
    <property type="entry name" value="CLCR"/>
</dbReference>
<dbReference type="SUPFAM" id="SSF53300">
    <property type="entry name" value="vWA-like"/>
    <property type="match status" value="1"/>
</dbReference>
<protein>
    <submittedName>
        <fullName evidence="3">VWA domain-containing protein</fullName>
    </submittedName>
</protein>
<evidence type="ECO:0000313" key="3">
    <source>
        <dbReference type="EMBL" id="QJW89103.1"/>
    </source>
</evidence>
<dbReference type="InterPro" id="IPR002035">
    <property type="entry name" value="VWF_A"/>
</dbReference>